<gene>
    <name evidence="3" type="ORF">GCM10007415_11300</name>
</gene>
<comment type="caution">
    <text evidence="3">The sequence shown here is derived from an EMBL/GenBank/DDBJ whole genome shotgun (WGS) entry which is preliminary data.</text>
</comment>
<evidence type="ECO:0000313" key="3">
    <source>
        <dbReference type="EMBL" id="GGG80576.1"/>
    </source>
</evidence>
<reference evidence="3" key="2">
    <citation type="submission" date="2020-09" db="EMBL/GenBank/DDBJ databases">
        <authorList>
            <person name="Sun Q."/>
            <person name="Zhou Y."/>
        </authorList>
    </citation>
    <scope>NUCLEOTIDE SEQUENCE</scope>
    <source>
        <strain evidence="3">CGMCC 1.12195</strain>
    </source>
</reference>
<dbReference type="Pfam" id="PF12849">
    <property type="entry name" value="PBP_like_2"/>
    <property type="match status" value="1"/>
</dbReference>
<dbReference type="SUPFAM" id="SSF53850">
    <property type="entry name" value="Periplasmic binding protein-like II"/>
    <property type="match status" value="1"/>
</dbReference>
<dbReference type="Gene3D" id="3.40.190.10">
    <property type="entry name" value="Periplasmic binding protein-like II"/>
    <property type="match status" value="2"/>
</dbReference>
<dbReference type="EMBL" id="BMER01000001">
    <property type="protein sequence ID" value="GGG80576.1"/>
    <property type="molecule type" value="Genomic_DNA"/>
</dbReference>
<dbReference type="Proteomes" id="UP000660862">
    <property type="component" value="Unassembled WGS sequence"/>
</dbReference>
<proteinExistence type="predicted"/>
<dbReference type="PANTHER" id="PTHR30570">
    <property type="entry name" value="PERIPLASMIC PHOSPHATE BINDING COMPONENT OF PHOSPHATE ABC TRANSPORTER"/>
    <property type="match status" value="1"/>
</dbReference>
<evidence type="ECO:0000256" key="1">
    <source>
        <dbReference type="ARBA" id="ARBA00022729"/>
    </source>
</evidence>
<sequence>MTMKKLVLLPLIFGLLAFLWSCNNRQPKENQTIVSGQLQVLVDETLSPIMEEQVAVFEHLYKRTDVALSVGQENQIVSKLVNTDVEVVVLTRQLNEDEMKFFEARQFRPRVHKFATDAIALIVNKNSPDSVVHVDDIIRVMRGKQPAGHVNRLVFDNPNSSTVRFLKELAGVDSLPDKGVYAMKSNADVLKYVYETPQTMGVLGISWIVRPDSTLQMYADGVKVLGVRNQAGKPGSDGFYKPSQSNLAEGHYPLSRSVYIVNAEPRKSLGMGFAAFLTGVTGQRIILKSGLMPDSLPPRELIIRSK</sequence>
<accession>A0A917HI90</accession>
<keyword evidence="1" id="KW-0732">Signal</keyword>
<protein>
    <submittedName>
        <fullName evidence="3">Phosphate ABC transporter substrate-binding protein</fullName>
    </submittedName>
</protein>
<dbReference type="AlphaFoldDB" id="A0A917HI90"/>
<evidence type="ECO:0000313" key="4">
    <source>
        <dbReference type="Proteomes" id="UP000660862"/>
    </source>
</evidence>
<dbReference type="InterPro" id="IPR024370">
    <property type="entry name" value="PBP_domain"/>
</dbReference>
<organism evidence="3 4">
    <name type="scientific">Parapedobacter pyrenivorans</name>
    <dbReference type="NCBI Taxonomy" id="1305674"/>
    <lineage>
        <taxon>Bacteria</taxon>
        <taxon>Pseudomonadati</taxon>
        <taxon>Bacteroidota</taxon>
        <taxon>Sphingobacteriia</taxon>
        <taxon>Sphingobacteriales</taxon>
        <taxon>Sphingobacteriaceae</taxon>
        <taxon>Parapedobacter</taxon>
    </lineage>
</organism>
<name>A0A917HI90_9SPHI</name>
<feature type="domain" description="PBP" evidence="2">
    <location>
        <begin position="34"/>
        <end position="278"/>
    </location>
</feature>
<evidence type="ECO:0000259" key="2">
    <source>
        <dbReference type="Pfam" id="PF12849"/>
    </source>
</evidence>
<dbReference type="InterPro" id="IPR050811">
    <property type="entry name" value="Phosphate_ABC_transporter"/>
</dbReference>
<keyword evidence="4" id="KW-1185">Reference proteome</keyword>
<reference evidence="3" key="1">
    <citation type="journal article" date="2014" name="Int. J. Syst. Evol. Microbiol.">
        <title>Complete genome sequence of Corynebacterium casei LMG S-19264T (=DSM 44701T), isolated from a smear-ripened cheese.</title>
        <authorList>
            <consortium name="US DOE Joint Genome Institute (JGI-PGF)"/>
            <person name="Walter F."/>
            <person name="Albersmeier A."/>
            <person name="Kalinowski J."/>
            <person name="Ruckert C."/>
        </authorList>
    </citation>
    <scope>NUCLEOTIDE SEQUENCE</scope>
    <source>
        <strain evidence="3">CGMCC 1.12195</strain>
    </source>
</reference>
<dbReference type="PANTHER" id="PTHR30570:SF1">
    <property type="entry name" value="PHOSPHATE-BINDING PROTEIN PSTS"/>
    <property type="match status" value="1"/>
</dbReference>